<evidence type="ECO:0000256" key="5">
    <source>
        <dbReference type="ARBA" id="ARBA00022833"/>
    </source>
</evidence>
<feature type="compositionally biased region" description="Basic and acidic residues" evidence="8">
    <location>
        <begin position="229"/>
        <end position="240"/>
    </location>
</feature>
<dbReference type="PROSITE" id="PS50119">
    <property type="entry name" value="ZF_BBOX"/>
    <property type="match status" value="2"/>
</dbReference>
<dbReference type="Proteomes" id="UP001497623">
    <property type="component" value="Unassembled WGS sequence"/>
</dbReference>
<dbReference type="EMBL" id="CAXKWB010026489">
    <property type="protein sequence ID" value="CAL4130302.1"/>
    <property type="molecule type" value="Genomic_DNA"/>
</dbReference>
<dbReference type="InterPro" id="IPR013783">
    <property type="entry name" value="Ig-like_fold"/>
</dbReference>
<dbReference type="InterPro" id="IPR001298">
    <property type="entry name" value="Filamin/ABP280_rpt"/>
</dbReference>
<feature type="repeat" description="Filamin" evidence="7">
    <location>
        <begin position="721"/>
        <end position="782"/>
    </location>
</feature>
<organism evidence="10 11">
    <name type="scientific">Meganyctiphanes norvegica</name>
    <name type="common">Northern krill</name>
    <name type="synonym">Thysanopoda norvegica</name>
    <dbReference type="NCBI Taxonomy" id="48144"/>
    <lineage>
        <taxon>Eukaryota</taxon>
        <taxon>Metazoa</taxon>
        <taxon>Ecdysozoa</taxon>
        <taxon>Arthropoda</taxon>
        <taxon>Crustacea</taxon>
        <taxon>Multicrustacea</taxon>
        <taxon>Malacostraca</taxon>
        <taxon>Eumalacostraca</taxon>
        <taxon>Eucarida</taxon>
        <taxon>Euphausiacea</taxon>
        <taxon>Euphausiidae</taxon>
        <taxon>Meganyctiphanes</taxon>
    </lineage>
</organism>
<dbReference type="SMART" id="SM00557">
    <property type="entry name" value="IG_FLMN"/>
    <property type="match status" value="1"/>
</dbReference>
<name>A0AAV2RML0_MEGNR</name>
<dbReference type="Gene3D" id="3.30.40.10">
    <property type="entry name" value="Zinc/RING finger domain, C3HC4 (zinc finger)"/>
    <property type="match status" value="1"/>
</dbReference>
<dbReference type="InterPro" id="IPR017868">
    <property type="entry name" value="Filamin/ABP280_repeat-like"/>
</dbReference>
<evidence type="ECO:0000256" key="7">
    <source>
        <dbReference type="PROSITE-ProRule" id="PRU00087"/>
    </source>
</evidence>
<dbReference type="SUPFAM" id="SSF57845">
    <property type="entry name" value="B-box zinc-binding domain"/>
    <property type="match status" value="1"/>
</dbReference>
<evidence type="ECO:0000256" key="3">
    <source>
        <dbReference type="ARBA" id="ARBA00022737"/>
    </source>
</evidence>
<dbReference type="PANTHER" id="PTHR25462:SF291">
    <property type="entry name" value="E3 UBIQUITIN-PROTEIN LIGASE TRIM45"/>
    <property type="match status" value="1"/>
</dbReference>
<feature type="non-terminal residue" evidence="10">
    <location>
        <position position="833"/>
    </location>
</feature>
<evidence type="ECO:0000256" key="1">
    <source>
        <dbReference type="ARBA" id="ARBA00008518"/>
    </source>
</evidence>
<dbReference type="InterPro" id="IPR000315">
    <property type="entry name" value="Znf_B-box"/>
</dbReference>
<dbReference type="InterPro" id="IPR047153">
    <property type="entry name" value="TRIM45/56/19-like"/>
</dbReference>
<keyword evidence="2" id="KW-0479">Metal-binding</keyword>
<dbReference type="GO" id="GO:0008270">
    <property type="term" value="F:zinc ion binding"/>
    <property type="evidence" value="ECO:0007669"/>
    <property type="project" value="UniProtKB-KW"/>
</dbReference>
<accession>A0AAV2RML0</accession>
<feature type="compositionally biased region" description="Low complexity" evidence="8">
    <location>
        <begin position="344"/>
        <end position="364"/>
    </location>
</feature>
<dbReference type="InterPro" id="IPR013083">
    <property type="entry name" value="Znf_RING/FYVE/PHD"/>
</dbReference>
<feature type="region of interest" description="Disordered" evidence="8">
    <location>
        <begin position="317"/>
        <end position="367"/>
    </location>
</feature>
<evidence type="ECO:0000256" key="6">
    <source>
        <dbReference type="PROSITE-ProRule" id="PRU00024"/>
    </source>
</evidence>
<dbReference type="InterPro" id="IPR017907">
    <property type="entry name" value="Znf_RING_CS"/>
</dbReference>
<feature type="compositionally biased region" description="Polar residues" evidence="8">
    <location>
        <begin position="215"/>
        <end position="227"/>
    </location>
</feature>
<dbReference type="Gene3D" id="2.60.40.10">
    <property type="entry name" value="Immunoglobulins"/>
    <property type="match status" value="1"/>
</dbReference>
<evidence type="ECO:0000256" key="8">
    <source>
        <dbReference type="SAM" id="MobiDB-lite"/>
    </source>
</evidence>
<sequence>MFQDPKVIAENLSKELESCRQWLIDNKLSLHLGKTEAIIFGSKRKLSKIKSFEVKIGENIVMSIVKSLVSEPRMSGTCGGCGRRWVEPRLLPCLHTLCTPCLHHRKGTVTSTIKRHPQQNAIENASSSCCKGSETTIQSASSSATSLVSKTSTSVPAAASHCTTTTAAPSQLTKYTASSEGTNTNNSQQQINGLSSVVNSNQINNGCITSTTYPTPTHQQNSHSSCNGHECRSHLKEHPHSSHISVNNNNYKGATTAYSTNAGENGECSSSINNSLSSLSSTDASKEDYLKVTNKNGSSSKQVADLDTVIALLSSMSPGLSSSSTPQEPQPMVGHTSQGEDTTTHTTPDSTSSSRTRSTRSTDSLGDNTSGVCVVWCPECGYEAEVPPGGVECFPLNYMLQKQLVLQALNSDNTTIYCDLCHDDVRAEYRCDTCPVNLCRLCSHAHARQRRTAHHTVISMEEARNVGIREVAHTLVCATHGEGEVGWWCRDCNEPLCTACIATLHRGHNTSTVGQEAPHIRAQLIQLLDQATNRVGDLLSNVEELSLAASRVQQRSHSVSDQVNSFIDDYITALEEHRHTLLRQVRQTCERGQRGIVTESQRAGQTASWLRQGADLTHDLVHHAGDAETLALAPLIIYRLQALIGEQVQQCKRWERLKLLRGHRAGKIRGHRIQGVIADTFADCTTSKLKPLIDDGQVSVGSRSVALLVTRDPDGQPVTHGGEEVQAHLLNKDGTTIGSCSVRDREDGSYEVSFSPLTAGTAQLHVKLSGHPVQGSPLEIDVVMTHMNEESGKELELSGSVGRGHTGIYHCCTFCSTSGDKNATCACGATMPG</sequence>
<dbReference type="SMART" id="SM00336">
    <property type="entry name" value="BBOX"/>
    <property type="match status" value="2"/>
</dbReference>
<dbReference type="Gene3D" id="3.30.160.60">
    <property type="entry name" value="Classic Zinc Finger"/>
    <property type="match status" value="1"/>
</dbReference>
<reference evidence="10 11" key="1">
    <citation type="submission" date="2024-05" db="EMBL/GenBank/DDBJ databases">
        <authorList>
            <person name="Wallberg A."/>
        </authorList>
    </citation>
    <scope>NUCLEOTIDE SEQUENCE [LARGE SCALE GENOMIC DNA]</scope>
</reference>
<evidence type="ECO:0000313" key="10">
    <source>
        <dbReference type="EMBL" id="CAL4130302.1"/>
    </source>
</evidence>
<gene>
    <name evidence="10" type="ORF">MNOR_LOCUS26467</name>
</gene>
<dbReference type="Pfam" id="PF00630">
    <property type="entry name" value="Filamin"/>
    <property type="match status" value="1"/>
</dbReference>
<evidence type="ECO:0000256" key="2">
    <source>
        <dbReference type="ARBA" id="ARBA00022723"/>
    </source>
</evidence>
<feature type="domain" description="B box-type" evidence="9">
    <location>
        <begin position="472"/>
        <end position="513"/>
    </location>
</feature>
<dbReference type="SUPFAM" id="SSF81296">
    <property type="entry name" value="E set domains"/>
    <property type="match status" value="1"/>
</dbReference>
<dbReference type="PROSITE" id="PS00518">
    <property type="entry name" value="ZF_RING_1"/>
    <property type="match status" value="1"/>
</dbReference>
<evidence type="ECO:0000256" key="4">
    <source>
        <dbReference type="ARBA" id="ARBA00022771"/>
    </source>
</evidence>
<dbReference type="GO" id="GO:0061630">
    <property type="term" value="F:ubiquitin protein ligase activity"/>
    <property type="evidence" value="ECO:0007669"/>
    <property type="project" value="TreeGrafter"/>
</dbReference>
<feature type="region of interest" description="Disordered" evidence="8">
    <location>
        <begin position="215"/>
        <end position="249"/>
    </location>
</feature>
<comment type="caution">
    <text evidence="10">The sequence shown here is derived from an EMBL/GenBank/DDBJ whole genome shotgun (WGS) entry which is preliminary data.</text>
</comment>
<dbReference type="Pfam" id="PF00643">
    <property type="entry name" value="zf-B_box"/>
    <property type="match status" value="1"/>
</dbReference>
<keyword evidence="5" id="KW-0862">Zinc</keyword>
<dbReference type="PANTHER" id="PTHR25462">
    <property type="entry name" value="BONUS, ISOFORM C-RELATED"/>
    <property type="match status" value="1"/>
</dbReference>
<dbReference type="InterPro" id="IPR014756">
    <property type="entry name" value="Ig_E-set"/>
</dbReference>
<feature type="domain" description="B box-type" evidence="9">
    <location>
        <begin position="413"/>
        <end position="460"/>
    </location>
</feature>
<keyword evidence="3" id="KW-0677">Repeat</keyword>
<keyword evidence="4 6" id="KW-0863">Zinc-finger</keyword>
<keyword evidence="11" id="KW-1185">Reference proteome</keyword>
<comment type="similarity">
    <text evidence="1">Belongs to the TRIM/RBCC family.</text>
</comment>
<proteinExistence type="inferred from homology"/>
<dbReference type="AlphaFoldDB" id="A0AAV2RML0"/>
<protein>
    <recommendedName>
        <fullName evidence="9">B box-type domain-containing protein</fullName>
    </recommendedName>
</protein>
<evidence type="ECO:0000313" key="11">
    <source>
        <dbReference type="Proteomes" id="UP001497623"/>
    </source>
</evidence>
<dbReference type="PROSITE" id="PS50194">
    <property type="entry name" value="FILAMIN_REPEAT"/>
    <property type="match status" value="1"/>
</dbReference>
<evidence type="ECO:0000259" key="9">
    <source>
        <dbReference type="PROSITE" id="PS50119"/>
    </source>
</evidence>